<comment type="subcellular location">
    <subcellularLocation>
        <location evidence="1">Membrane</location>
        <topology evidence="1">Multi-pass membrane protein</topology>
    </subcellularLocation>
</comment>
<dbReference type="GO" id="GO:0016020">
    <property type="term" value="C:membrane"/>
    <property type="evidence" value="ECO:0007669"/>
    <property type="project" value="UniProtKB-SubCell"/>
</dbReference>
<keyword evidence="3 5" id="KW-1133">Transmembrane helix</keyword>
<dbReference type="SUPFAM" id="SSF103481">
    <property type="entry name" value="Multidrug resistance efflux transporter EmrE"/>
    <property type="match status" value="1"/>
</dbReference>
<dbReference type="EMBL" id="AEEF01000039">
    <property type="protein sequence ID" value="EFM04866.1"/>
    <property type="molecule type" value="Genomic_DNA"/>
</dbReference>
<evidence type="ECO:0000259" key="6">
    <source>
        <dbReference type="Pfam" id="PF00892"/>
    </source>
</evidence>
<evidence type="ECO:0000313" key="8">
    <source>
        <dbReference type="Proteomes" id="UP000005526"/>
    </source>
</evidence>
<feature type="transmembrane region" description="Helical" evidence="5">
    <location>
        <begin position="196"/>
        <end position="213"/>
    </location>
</feature>
<keyword evidence="2 5" id="KW-0812">Transmembrane</keyword>
<dbReference type="Proteomes" id="UP000005526">
    <property type="component" value="Unassembled WGS sequence"/>
</dbReference>
<name>E0N801_NEIM3</name>
<dbReference type="InterPro" id="IPR037185">
    <property type="entry name" value="EmrE-like"/>
</dbReference>
<feature type="domain" description="EamA" evidence="6">
    <location>
        <begin position="16"/>
        <end position="150"/>
    </location>
</feature>
<accession>E0N801</accession>
<proteinExistence type="predicted"/>
<gene>
    <name evidence="7" type="ORF">HMPREF0602_0631</name>
</gene>
<organism evidence="7 8">
    <name type="scientific">Neisseria meningitidis serogroup B (strain ATCC 13091 / M2091)</name>
    <dbReference type="NCBI Taxonomy" id="862513"/>
    <lineage>
        <taxon>Bacteria</taxon>
        <taxon>Pseudomonadati</taxon>
        <taxon>Pseudomonadota</taxon>
        <taxon>Betaproteobacteria</taxon>
        <taxon>Neisseriales</taxon>
        <taxon>Neisseriaceae</taxon>
        <taxon>Neisseria</taxon>
    </lineage>
</organism>
<feature type="transmembrane region" description="Helical" evidence="5">
    <location>
        <begin position="256"/>
        <end position="278"/>
    </location>
</feature>
<dbReference type="Pfam" id="PF00892">
    <property type="entry name" value="EamA"/>
    <property type="match status" value="2"/>
</dbReference>
<feature type="transmembrane region" description="Helical" evidence="5">
    <location>
        <begin position="48"/>
        <end position="70"/>
    </location>
</feature>
<feature type="transmembrane region" description="Helical" evidence="5">
    <location>
        <begin position="163"/>
        <end position="184"/>
    </location>
</feature>
<comment type="caution">
    <text evidence="7">The sequence shown here is derived from an EMBL/GenBank/DDBJ whole genome shotgun (WGS) entry which is preliminary data.</text>
</comment>
<feature type="transmembrane region" description="Helical" evidence="5">
    <location>
        <begin position="225"/>
        <end position="244"/>
    </location>
</feature>
<reference evidence="7 8" key="1">
    <citation type="submission" date="2010-07" db="EMBL/GenBank/DDBJ databases">
        <authorList>
            <person name="Muzny D."/>
            <person name="Qin X."/>
            <person name="Deng J."/>
            <person name="Jiang H."/>
            <person name="Liu Y."/>
            <person name="Qu J."/>
            <person name="Song X.-Z."/>
            <person name="Zhang L."/>
            <person name="Thornton R."/>
            <person name="Coyle M."/>
            <person name="Francisco L."/>
            <person name="Jackson L."/>
            <person name="Javaid M."/>
            <person name="Korchina V."/>
            <person name="Kovar C."/>
            <person name="Mata R."/>
            <person name="Mathew T."/>
            <person name="Ngo R."/>
            <person name="Nguyen L."/>
            <person name="Nguyen N."/>
            <person name="Okwuonu G."/>
            <person name="Ongeri F."/>
            <person name="Pham C."/>
            <person name="Simmons D."/>
            <person name="Wilczek-Boney K."/>
            <person name="Hale W."/>
            <person name="Jakkamsetti A."/>
            <person name="Pham P."/>
            <person name="Ruth R."/>
            <person name="San Lucas F."/>
            <person name="Warren J."/>
            <person name="Zhang J."/>
            <person name="Zhao Z."/>
            <person name="Zhou C."/>
            <person name="Zhu D."/>
            <person name="Lee S."/>
            <person name="Bess C."/>
            <person name="Blankenburg K."/>
            <person name="Forbes L."/>
            <person name="Fu Q."/>
            <person name="Gubbala S."/>
            <person name="Hirani K."/>
            <person name="Jayaseelan J.C."/>
            <person name="Lara F."/>
            <person name="Munidasa M."/>
            <person name="Palculict T."/>
            <person name="Patil S."/>
            <person name="Pu L.-L."/>
            <person name="Saada N."/>
            <person name="Tang L."/>
            <person name="Weissenberger G."/>
            <person name="Zhu Y."/>
            <person name="Hemphill L."/>
            <person name="Shang Y."/>
            <person name="Youmans B."/>
            <person name="Ayvaz T."/>
            <person name="Ross M."/>
            <person name="Santibanez J."/>
            <person name="Aqrawi P."/>
            <person name="Gross S."/>
            <person name="Joshi V."/>
            <person name="Fowler G."/>
            <person name="Nazareth L."/>
            <person name="Reid J."/>
            <person name="Worley K."/>
            <person name="Petrosino J."/>
            <person name="Highlander S."/>
            <person name="Gibbs R."/>
        </authorList>
    </citation>
    <scope>NUCLEOTIDE SEQUENCE [LARGE SCALE GENOMIC DNA]</scope>
    <source>
        <strain evidence="7 8">ATCC 13091</strain>
    </source>
</reference>
<evidence type="ECO:0000256" key="2">
    <source>
        <dbReference type="ARBA" id="ARBA00022692"/>
    </source>
</evidence>
<dbReference type="AlphaFoldDB" id="E0N801"/>
<evidence type="ECO:0000256" key="4">
    <source>
        <dbReference type="ARBA" id="ARBA00023136"/>
    </source>
</evidence>
<dbReference type="PANTHER" id="PTHR32322:SF9">
    <property type="entry name" value="AMINO-ACID METABOLITE EFFLUX PUMP-RELATED"/>
    <property type="match status" value="1"/>
</dbReference>
<dbReference type="InterPro" id="IPR000620">
    <property type="entry name" value="EamA_dom"/>
</dbReference>
<keyword evidence="4 5" id="KW-0472">Membrane</keyword>
<feature type="transmembrane region" description="Helical" evidence="5">
    <location>
        <begin position="82"/>
        <end position="105"/>
    </location>
</feature>
<dbReference type="InterPro" id="IPR050638">
    <property type="entry name" value="AA-Vitamin_Transporters"/>
</dbReference>
<evidence type="ECO:0000256" key="3">
    <source>
        <dbReference type="ARBA" id="ARBA00022989"/>
    </source>
</evidence>
<dbReference type="PANTHER" id="PTHR32322">
    <property type="entry name" value="INNER MEMBRANE TRANSPORTER"/>
    <property type="match status" value="1"/>
</dbReference>
<evidence type="ECO:0000256" key="5">
    <source>
        <dbReference type="SAM" id="Phobius"/>
    </source>
</evidence>
<dbReference type="Gene3D" id="1.10.3730.20">
    <property type="match status" value="1"/>
</dbReference>
<feature type="transmembrane region" description="Helical" evidence="5">
    <location>
        <begin position="290"/>
        <end position="312"/>
    </location>
</feature>
<protein>
    <submittedName>
        <fullName evidence="7">Putative membrane protein</fullName>
    </submittedName>
</protein>
<feature type="transmembrane region" description="Helical" evidence="5">
    <location>
        <begin position="135"/>
        <end position="151"/>
    </location>
</feature>
<evidence type="ECO:0000313" key="7">
    <source>
        <dbReference type="EMBL" id="EFM04866.1"/>
    </source>
</evidence>
<feature type="transmembrane region" description="Helical" evidence="5">
    <location>
        <begin position="111"/>
        <end position="128"/>
    </location>
</feature>
<sequence>MFKNRKIRMENQRPLLGFALALLAAMTWGTLPIAVRQVLKFVDAPTLVWVRFTVAAAVLFVLLALGGRLPKRRDFSWCSFRLLLLGVAGISANFVLIAQGLHYISPTTTQVLWQISPFTMIVVGVLVFKDRMTAAQKIGLVLLLAGLLMFFNDKFGELSGLGAYAKGVLLCAAGSMAWVCYAVAQKLLSAQFGPQQILLLIYAASAAVFLPFAEPAHIGSLDGTLAWVCFAYCCLNTLIGYGSFGEALKHWEASKVSAVTTLLPVFTVIFSLLGHYVMPDTFAAPDMNGLGYAGALVVVGGAVTAAVGDRLFKRR</sequence>
<feature type="domain" description="EamA" evidence="6">
    <location>
        <begin position="166"/>
        <end position="273"/>
    </location>
</feature>
<evidence type="ECO:0000256" key="1">
    <source>
        <dbReference type="ARBA" id="ARBA00004141"/>
    </source>
</evidence>
<dbReference type="HOGENOM" id="CLU_074108_1_0_4"/>